<evidence type="ECO:0000256" key="2">
    <source>
        <dbReference type="SAM" id="Phobius"/>
    </source>
</evidence>
<protein>
    <submittedName>
        <fullName evidence="3">DUF4230 domain-containing protein</fullName>
    </submittedName>
</protein>
<dbReference type="Proteomes" id="UP000759298">
    <property type="component" value="Unassembled WGS sequence"/>
</dbReference>
<keyword evidence="4" id="KW-1185">Reference proteome</keyword>
<evidence type="ECO:0000313" key="3">
    <source>
        <dbReference type="EMBL" id="MBY8337565.1"/>
    </source>
</evidence>
<evidence type="ECO:0000256" key="1">
    <source>
        <dbReference type="SAM" id="MobiDB-lite"/>
    </source>
</evidence>
<dbReference type="InterPro" id="IPR025324">
    <property type="entry name" value="DUF4230"/>
</dbReference>
<accession>A0ABS7PET0</accession>
<dbReference type="Pfam" id="PF14014">
    <property type="entry name" value="DUF4230"/>
    <property type="match status" value="1"/>
</dbReference>
<reference evidence="3 4" key="1">
    <citation type="submission" date="2021-07" db="EMBL/GenBank/DDBJ databases">
        <title>Alteriqipengyuania abyssalis NZ-12B nov, sp.nov isolated from deep sea sponge in pacific ocean.</title>
        <authorList>
            <person name="Tareen S."/>
            <person name="Wink J."/>
        </authorList>
    </citation>
    <scope>NUCLEOTIDE SEQUENCE [LARGE SCALE GENOMIC DNA]</scope>
    <source>
        <strain evidence="3 4">NZ-12B</strain>
    </source>
</reference>
<feature type="region of interest" description="Disordered" evidence="1">
    <location>
        <begin position="219"/>
        <end position="245"/>
    </location>
</feature>
<keyword evidence="2" id="KW-0812">Transmembrane</keyword>
<organism evidence="3 4">
    <name type="scientific">Alteriqipengyuania abyssalis</name>
    <dbReference type="NCBI Taxonomy" id="2860200"/>
    <lineage>
        <taxon>Bacteria</taxon>
        <taxon>Pseudomonadati</taxon>
        <taxon>Pseudomonadota</taxon>
        <taxon>Alphaproteobacteria</taxon>
        <taxon>Sphingomonadales</taxon>
        <taxon>Erythrobacteraceae</taxon>
        <taxon>Alteriqipengyuania</taxon>
    </lineage>
</organism>
<dbReference type="EMBL" id="JAHWXP010000003">
    <property type="protein sequence ID" value="MBY8337565.1"/>
    <property type="molecule type" value="Genomic_DNA"/>
</dbReference>
<keyword evidence="2" id="KW-1133">Transmembrane helix</keyword>
<evidence type="ECO:0000313" key="4">
    <source>
        <dbReference type="Proteomes" id="UP000759298"/>
    </source>
</evidence>
<sequence length="245" mass="27012">MSDDQTETAVEHEAPVKDAKPVKKARPPFLPWFLVILLLAAIAWIGWRTYGPNRMGDPIGTTLVSFEKQNRLVVFTAEFAPVVASKDSRFFGALQSRQIAVIPARVDYSVDLSKMDRSRLSWNAETQTMDVRLPALELSKPNLDEARAKYMREGLWITRDAEDDLSRNNTQIAEREALDSARSPALMELARASARAAVQQNIAVPLAAAGYRGITVEVSFDGDTPRKPGSPAKAATKAAEKTSTR</sequence>
<gene>
    <name evidence="3" type="ORF">KYN89_10930</name>
</gene>
<name>A0ABS7PET0_9SPHN</name>
<keyword evidence="2" id="KW-0472">Membrane</keyword>
<proteinExistence type="predicted"/>
<comment type="caution">
    <text evidence="3">The sequence shown here is derived from an EMBL/GenBank/DDBJ whole genome shotgun (WGS) entry which is preliminary data.</text>
</comment>
<feature type="transmembrane region" description="Helical" evidence="2">
    <location>
        <begin position="29"/>
        <end position="47"/>
    </location>
</feature>